<dbReference type="InterPro" id="IPR004474">
    <property type="entry name" value="LytR_CpsA_psr"/>
</dbReference>
<dbReference type="InterPro" id="IPR050922">
    <property type="entry name" value="LytR/CpsA/Psr_CW_biosynth"/>
</dbReference>
<dbReference type="NCBIfam" id="TIGR00350">
    <property type="entry name" value="lytR_cpsA_psr"/>
    <property type="match status" value="1"/>
</dbReference>
<dbReference type="Pfam" id="PF03816">
    <property type="entry name" value="LytR_cpsA_psr"/>
    <property type="match status" value="1"/>
</dbReference>
<evidence type="ECO:0000256" key="1">
    <source>
        <dbReference type="ARBA" id="ARBA00006068"/>
    </source>
</evidence>
<dbReference type="PANTHER" id="PTHR33392">
    <property type="entry name" value="POLYISOPRENYL-TEICHOIC ACID--PEPTIDOGLYCAN TEICHOIC ACID TRANSFERASE TAGU"/>
    <property type="match status" value="1"/>
</dbReference>
<sequence>MSPQPPPRLAGRFLLKALLGGLLIVCLTTAAVASAVLLQVDKVGDGIRVTPPAPFEPGVITAAEPGEPQTLLIVGSDRRYGGKQEDVRSDTLMLIRLDPRQEATAVLNVPRDLAVDIPGYGRRKINEAYRVGGLSLITETVKATLGLEEIHHAMVVDFKGFRRVVNTLGCIYTDVDRRYFNDNTGPEPDYAVIDIKPGYQRLCGERALEYVRYRYKDTDFVRSARQQAFLRDTKDQVRTSALVRNYGELLDIFGRSTQTDPSLQENKQVLRLLEQAGLSAGKPVRQVRLPAVIQEDTTSYLGAYVTASDEVLEQTRERFLAATMKQRRVRPAVVRDGAKRSRRGEKTTLAEFGLVDAKREGEAVVRALEARNPVGFPIYFPQGLSARGRWTGTRIYELRDRAERMHQAYRLVFTENQTRGDFYGVQGTTWRNPPILSGNSEKLRMRGRTYRLFYDGRKLRIVAWQTKSAAYWVSNTLGLALTNTEMLGIARSLTRAGR</sequence>
<protein>
    <recommendedName>
        <fullName evidence="2">Cell envelope-related transcriptional attenuator domain-containing protein</fullName>
    </recommendedName>
</protein>
<name>A0A6J4RNH5_9ACTN</name>
<proteinExistence type="inferred from homology"/>
<dbReference type="PANTHER" id="PTHR33392:SF6">
    <property type="entry name" value="POLYISOPRENYL-TEICHOIC ACID--PEPTIDOGLYCAN TEICHOIC ACID TRANSFERASE TAGU"/>
    <property type="match status" value="1"/>
</dbReference>
<gene>
    <name evidence="3" type="ORF">AVDCRST_MAG53-580</name>
</gene>
<dbReference type="EMBL" id="CADCVR010000019">
    <property type="protein sequence ID" value="CAA9478218.1"/>
    <property type="molecule type" value="Genomic_DNA"/>
</dbReference>
<comment type="similarity">
    <text evidence="1">Belongs to the LytR/CpsA/Psr (LCP) family.</text>
</comment>
<dbReference type="AlphaFoldDB" id="A0A6J4RNH5"/>
<evidence type="ECO:0000259" key="2">
    <source>
        <dbReference type="Pfam" id="PF03816"/>
    </source>
</evidence>
<reference evidence="3" key="1">
    <citation type="submission" date="2020-02" db="EMBL/GenBank/DDBJ databases">
        <authorList>
            <person name="Meier V. D."/>
        </authorList>
    </citation>
    <scope>NUCLEOTIDE SEQUENCE</scope>
    <source>
        <strain evidence="3">AVDCRST_MAG53</strain>
    </source>
</reference>
<evidence type="ECO:0000313" key="3">
    <source>
        <dbReference type="EMBL" id="CAA9478218.1"/>
    </source>
</evidence>
<dbReference type="Gene3D" id="3.40.630.190">
    <property type="entry name" value="LCP protein"/>
    <property type="match status" value="1"/>
</dbReference>
<organism evidence="3">
    <name type="scientific">uncultured Solirubrobacteraceae bacterium</name>
    <dbReference type="NCBI Taxonomy" id="1162706"/>
    <lineage>
        <taxon>Bacteria</taxon>
        <taxon>Bacillati</taxon>
        <taxon>Actinomycetota</taxon>
        <taxon>Thermoleophilia</taxon>
        <taxon>Solirubrobacterales</taxon>
        <taxon>Solirubrobacteraceae</taxon>
        <taxon>environmental samples</taxon>
    </lineage>
</organism>
<accession>A0A6J4RNH5</accession>
<feature type="domain" description="Cell envelope-related transcriptional attenuator" evidence="2">
    <location>
        <begin position="88"/>
        <end position="235"/>
    </location>
</feature>